<dbReference type="PROSITE" id="PS51257">
    <property type="entry name" value="PROKAR_LIPOPROTEIN"/>
    <property type="match status" value="1"/>
</dbReference>
<dbReference type="InterPro" id="IPR002933">
    <property type="entry name" value="Peptidase_M20"/>
</dbReference>
<feature type="domain" description="Peptidase M20 dimerisation" evidence="8">
    <location>
        <begin position="241"/>
        <end position="390"/>
    </location>
</feature>
<dbReference type="InterPro" id="IPR036264">
    <property type="entry name" value="Bact_exopeptidase_dim_dom"/>
</dbReference>
<sequence length="495" mass="52110">MTRCAFLGLLSLLGCAACAGSSSSPPPAKVTASTAPAQEPPAPAPPPPAKPEPPRPLAEETRAVLEQLVAVDTSHGNESAALKPIAERFRAAGLSGVQLLESAPGRGNLVARYKGNGTKRPLLLIAHVDVVPVEGQPWTVPPFQVTEKDGFLWGRGINDDKAMAAAIVAIALELAHSKPVLSRDVIFALTAGEETGGLAGAKWLAQNHEDLITSEIALNELGSVRLSDDQEKVVLVTAGVAEKTIQTYHLVTKGKGGHSSLPPVDADPVATLSRALLKVSQHRFPARILPVTREQFAGEAPLLAKPLSDVLKRIASSGRIGPDDERVLSKDTFYNALTRTTCVTTQLQAAPQDNVLPTTAEANINCRLLPDETREQLLETLKKIVGDPAVDITPAADYGYGPYSPADGIVPAAIKRIAGKTWPGVPVVGAMGTGATDSRHLRAIGIAAYGVSVSPISKKESLSGHGAHGPDERRPTKWLADGARYLHDLTMDLAK</sequence>
<evidence type="ECO:0000259" key="8">
    <source>
        <dbReference type="Pfam" id="PF07687"/>
    </source>
</evidence>
<dbReference type="Gene3D" id="3.40.630.10">
    <property type="entry name" value="Zn peptidases"/>
    <property type="match status" value="1"/>
</dbReference>
<keyword evidence="5" id="KW-0862">Zinc</keyword>
<dbReference type="EMBL" id="CP089982">
    <property type="protein sequence ID" value="WXA95345.1"/>
    <property type="molecule type" value="Genomic_DNA"/>
</dbReference>
<dbReference type="RefSeq" id="WP_394845952.1">
    <property type="nucleotide sequence ID" value="NZ_CP089982.1"/>
</dbReference>
<evidence type="ECO:0000256" key="1">
    <source>
        <dbReference type="ARBA" id="ARBA00006247"/>
    </source>
</evidence>
<feature type="chain" id="PRO_5046135187" evidence="7">
    <location>
        <begin position="20"/>
        <end position="495"/>
    </location>
</feature>
<protein>
    <submittedName>
        <fullName evidence="9">M20/M25/M40 family metallo-hydrolase</fullName>
    </submittedName>
</protein>
<dbReference type="PROSITE" id="PS00759">
    <property type="entry name" value="ARGE_DAPE_CPG2_2"/>
    <property type="match status" value="1"/>
</dbReference>
<evidence type="ECO:0000256" key="6">
    <source>
        <dbReference type="SAM" id="MobiDB-lite"/>
    </source>
</evidence>
<gene>
    <name evidence="9" type="ORF">LZC95_00630</name>
</gene>
<evidence type="ECO:0000256" key="7">
    <source>
        <dbReference type="SAM" id="SignalP"/>
    </source>
</evidence>
<evidence type="ECO:0000313" key="9">
    <source>
        <dbReference type="EMBL" id="WXA95345.1"/>
    </source>
</evidence>
<evidence type="ECO:0000256" key="4">
    <source>
        <dbReference type="ARBA" id="ARBA00022801"/>
    </source>
</evidence>
<dbReference type="InterPro" id="IPR001261">
    <property type="entry name" value="ArgE/DapE_CS"/>
</dbReference>
<evidence type="ECO:0000313" key="10">
    <source>
        <dbReference type="Proteomes" id="UP001379533"/>
    </source>
</evidence>
<keyword evidence="3" id="KW-0479">Metal-binding</keyword>
<dbReference type="InterPro" id="IPR047177">
    <property type="entry name" value="Pept_M20A"/>
</dbReference>
<dbReference type="Pfam" id="PF07687">
    <property type="entry name" value="M20_dimer"/>
    <property type="match status" value="1"/>
</dbReference>
<organism evidence="9 10">
    <name type="scientific">Pendulispora brunnea</name>
    <dbReference type="NCBI Taxonomy" id="2905690"/>
    <lineage>
        <taxon>Bacteria</taxon>
        <taxon>Pseudomonadati</taxon>
        <taxon>Myxococcota</taxon>
        <taxon>Myxococcia</taxon>
        <taxon>Myxococcales</taxon>
        <taxon>Sorangiineae</taxon>
        <taxon>Pendulisporaceae</taxon>
        <taxon>Pendulispora</taxon>
    </lineage>
</organism>
<evidence type="ECO:0000256" key="5">
    <source>
        <dbReference type="ARBA" id="ARBA00022833"/>
    </source>
</evidence>
<evidence type="ECO:0000256" key="3">
    <source>
        <dbReference type="ARBA" id="ARBA00022723"/>
    </source>
</evidence>
<proteinExistence type="inferred from homology"/>
<dbReference type="PANTHER" id="PTHR45962">
    <property type="entry name" value="N-FATTY-ACYL-AMINO ACID SYNTHASE/HYDROLASE PM20D1"/>
    <property type="match status" value="1"/>
</dbReference>
<reference evidence="9 10" key="1">
    <citation type="submission" date="2021-12" db="EMBL/GenBank/DDBJ databases">
        <title>Discovery of the Pendulisporaceae a myxobacterial family with distinct sporulation behavior and unique specialized metabolism.</title>
        <authorList>
            <person name="Garcia R."/>
            <person name="Popoff A."/>
            <person name="Bader C.D."/>
            <person name="Loehr J."/>
            <person name="Walesch S."/>
            <person name="Walt C."/>
            <person name="Boldt J."/>
            <person name="Bunk B."/>
            <person name="Haeckl F.J.F.P.J."/>
            <person name="Gunesch A.P."/>
            <person name="Birkelbach J."/>
            <person name="Nuebel U."/>
            <person name="Pietschmann T."/>
            <person name="Bach T."/>
            <person name="Mueller R."/>
        </authorList>
    </citation>
    <scope>NUCLEOTIDE SEQUENCE [LARGE SCALE GENOMIC DNA]</scope>
    <source>
        <strain evidence="9 10">MSr12523</strain>
    </source>
</reference>
<dbReference type="NCBIfam" id="NF006596">
    <property type="entry name" value="PRK09133.1"/>
    <property type="match status" value="1"/>
</dbReference>
<dbReference type="Gene3D" id="1.10.150.900">
    <property type="match status" value="1"/>
</dbReference>
<keyword evidence="10" id="KW-1185">Reference proteome</keyword>
<keyword evidence="4" id="KW-0378">Hydrolase</keyword>
<dbReference type="PANTHER" id="PTHR45962:SF1">
    <property type="entry name" value="N-FATTY-ACYL-AMINO ACID SYNTHASE_HYDROLASE PM20D1"/>
    <property type="match status" value="1"/>
</dbReference>
<feature type="signal peptide" evidence="7">
    <location>
        <begin position="1"/>
        <end position="19"/>
    </location>
</feature>
<dbReference type="SUPFAM" id="SSF53187">
    <property type="entry name" value="Zn-dependent exopeptidases"/>
    <property type="match status" value="1"/>
</dbReference>
<dbReference type="SUPFAM" id="SSF55031">
    <property type="entry name" value="Bacterial exopeptidase dimerisation domain"/>
    <property type="match status" value="1"/>
</dbReference>
<dbReference type="InterPro" id="IPR011650">
    <property type="entry name" value="Peptidase_M20_dimer"/>
</dbReference>
<evidence type="ECO:0000256" key="2">
    <source>
        <dbReference type="ARBA" id="ARBA00022670"/>
    </source>
</evidence>
<dbReference type="Gene3D" id="3.30.70.360">
    <property type="match status" value="1"/>
</dbReference>
<dbReference type="PROSITE" id="PS00758">
    <property type="entry name" value="ARGE_DAPE_CPG2_1"/>
    <property type="match status" value="1"/>
</dbReference>
<comment type="similarity">
    <text evidence="1">Belongs to the peptidase M20A family.</text>
</comment>
<dbReference type="Proteomes" id="UP001379533">
    <property type="component" value="Chromosome"/>
</dbReference>
<keyword evidence="2" id="KW-0645">Protease</keyword>
<accession>A0ABZ2KE32</accession>
<keyword evidence="7" id="KW-0732">Signal</keyword>
<name>A0ABZ2KE32_9BACT</name>
<feature type="compositionally biased region" description="Pro residues" evidence="6">
    <location>
        <begin position="38"/>
        <end position="56"/>
    </location>
</feature>
<dbReference type="Pfam" id="PF01546">
    <property type="entry name" value="Peptidase_M20"/>
    <property type="match status" value="1"/>
</dbReference>
<feature type="region of interest" description="Disordered" evidence="6">
    <location>
        <begin position="22"/>
        <end position="58"/>
    </location>
</feature>